<evidence type="ECO:0000256" key="1">
    <source>
        <dbReference type="ARBA" id="ARBA00004123"/>
    </source>
</evidence>
<dbReference type="Proteomes" id="UP001378960">
    <property type="component" value="Unassembled WGS sequence"/>
</dbReference>
<evidence type="ECO:0000313" key="7">
    <source>
        <dbReference type="Proteomes" id="UP001378960"/>
    </source>
</evidence>
<evidence type="ECO:0000256" key="3">
    <source>
        <dbReference type="SAM" id="Coils"/>
    </source>
</evidence>
<dbReference type="PANTHER" id="PTHR40621">
    <property type="entry name" value="TRANSCRIPTION FACTOR KAPC-RELATED"/>
    <property type="match status" value="1"/>
</dbReference>
<feature type="domain" description="BZIP" evidence="5">
    <location>
        <begin position="181"/>
        <end position="196"/>
    </location>
</feature>
<proteinExistence type="predicted"/>
<comment type="caution">
    <text evidence="6">The sequence shown here is derived from an EMBL/GenBank/DDBJ whole genome shotgun (WGS) entry which is preliminary data.</text>
</comment>
<keyword evidence="2" id="KW-0539">Nucleus</keyword>
<dbReference type="SUPFAM" id="SSF57959">
    <property type="entry name" value="Leucine zipper domain"/>
    <property type="match status" value="1"/>
</dbReference>
<accession>A0AAV5R2U6</accession>
<dbReference type="GO" id="GO:0000976">
    <property type="term" value="F:transcription cis-regulatory region binding"/>
    <property type="evidence" value="ECO:0007669"/>
    <property type="project" value="InterPro"/>
</dbReference>
<dbReference type="EMBL" id="BTGB01000001">
    <property type="protein sequence ID" value="GMM44951.1"/>
    <property type="molecule type" value="Genomic_DNA"/>
</dbReference>
<dbReference type="GO" id="GO:0090575">
    <property type="term" value="C:RNA polymerase II transcription regulator complex"/>
    <property type="evidence" value="ECO:0007669"/>
    <property type="project" value="TreeGrafter"/>
</dbReference>
<evidence type="ECO:0000259" key="5">
    <source>
        <dbReference type="PROSITE" id="PS00036"/>
    </source>
</evidence>
<protein>
    <recommendedName>
        <fullName evidence="5">BZIP domain-containing protein</fullName>
    </recommendedName>
</protein>
<dbReference type="InterPro" id="IPR046347">
    <property type="entry name" value="bZIP_sf"/>
</dbReference>
<dbReference type="InterPro" id="IPR004827">
    <property type="entry name" value="bZIP"/>
</dbReference>
<name>A0AAV5R2U6_PICKL</name>
<feature type="region of interest" description="Disordered" evidence="4">
    <location>
        <begin position="18"/>
        <end position="106"/>
    </location>
</feature>
<evidence type="ECO:0000256" key="4">
    <source>
        <dbReference type="SAM" id="MobiDB-lite"/>
    </source>
</evidence>
<reference evidence="6 7" key="1">
    <citation type="journal article" date="2023" name="Elife">
        <title>Identification of key yeast species and microbe-microbe interactions impacting larval growth of Drosophila in the wild.</title>
        <authorList>
            <person name="Mure A."/>
            <person name="Sugiura Y."/>
            <person name="Maeda R."/>
            <person name="Honda K."/>
            <person name="Sakurai N."/>
            <person name="Takahashi Y."/>
            <person name="Watada M."/>
            <person name="Katoh T."/>
            <person name="Gotoh A."/>
            <person name="Gotoh Y."/>
            <person name="Taniguchi I."/>
            <person name="Nakamura K."/>
            <person name="Hayashi T."/>
            <person name="Katayama T."/>
            <person name="Uemura T."/>
            <person name="Hattori Y."/>
        </authorList>
    </citation>
    <scope>NUCLEOTIDE SEQUENCE [LARGE SCALE GENOMIC DNA]</scope>
    <source>
        <strain evidence="6 7">PK-24</strain>
    </source>
</reference>
<comment type="subcellular location">
    <subcellularLocation>
        <location evidence="1">Nucleus</location>
    </subcellularLocation>
</comment>
<feature type="coiled-coil region" evidence="3">
    <location>
        <begin position="204"/>
        <end position="231"/>
    </location>
</feature>
<dbReference type="Gene3D" id="1.20.5.170">
    <property type="match status" value="1"/>
</dbReference>
<gene>
    <name evidence="6" type="ORF">DAPK24_015260</name>
</gene>
<dbReference type="GO" id="GO:0001228">
    <property type="term" value="F:DNA-binding transcription activator activity, RNA polymerase II-specific"/>
    <property type="evidence" value="ECO:0007669"/>
    <property type="project" value="TreeGrafter"/>
</dbReference>
<dbReference type="InterPro" id="IPR050936">
    <property type="entry name" value="AP-1-like"/>
</dbReference>
<dbReference type="CDD" id="cd14688">
    <property type="entry name" value="bZIP_YAP"/>
    <property type="match status" value="1"/>
</dbReference>
<evidence type="ECO:0000313" key="6">
    <source>
        <dbReference type="EMBL" id="GMM44951.1"/>
    </source>
</evidence>
<dbReference type="PANTHER" id="PTHR40621:SF6">
    <property type="entry name" value="AP-1-LIKE TRANSCRIPTION FACTOR YAP1-RELATED"/>
    <property type="match status" value="1"/>
</dbReference>
<organism evidence="6 7">
    <name type="scientific">Pichia kluyveri</name>
    <name type="common">Yeast</name>
    <dbReference type="NCBI Taxonomy" id="36015"/>
    <lineage>
        <taxon>Eukaryota</taxon>
        <taxon>Fungi</taxon>
        <taxon>Dikarya</taxon>
        <taxon>Ascomycota</taxon>
        <taxon>Saccharomycotina</taxon>
        <taxon>Pichiomycetes</taxon>
        <taxon>Pichiales</taxon>
        <taxon>Pichiaceae</taxon>
        <taxon>Pichia</taxon>
    </lineage>
</organism>
<evidence type="ECO:0000256" key="2">
    <source>
        <dbReference type="ARBA" id="ARBA00023242"/>
    </source>
</evidence>
<keyword evidence="7" id="KW-1185">Reference proteome</keyword>
<feature type="compositionally biased region" description="Acidic residues" evidence="4">
    <location>
        <begin position="80"/>
        <end position="93"/>
    </location>
</feature>
<dbReference type="PROSITE" id="PS00036">
    <property type="entry name" value="BZIP_BASIC"/>
    <property type="match status" value="1"/>
</dbReference>
<dbReference type="AlphaFoldDB" id="A0AAV5R2U6"/>
<keyword evidence="3" id="KW-0175">Coiled coil</keyword>
<sequence>MMDTADIDIASVASVASAAAEVAQQQQHHDDDNNNNNNNNDSKTVEDSLVDPELNDTGSHTVDNGDNNNDDDVTNHNDNGNDDNDDDENDNDDNNSINNIAKEERLNPLQMQMQMDMQIPSNDNDINNNIANINSMNASNNINNISNMNNINSMNTNTIPTAINSQITHSRVKKQIVSGTKRAAQNRAAQKAFRQRRKSRIAQLEEIEASYKQILEENQHLKAENLLLKSKLNNN</sequence>